<dbReference type="Pfam" id="PF16197">
    <property type="entry name" value="KAsynt_C_assoc"/>
    <property type="match status" value="1"/>
</dbReference>
<dbReference type="PROSITE" id="PS52004">
    <property type="entry name" value="KS3_2"/>
    <property type="match status" value="1"/>
</dbReference>
<dbReference type="Gene3D" id="3.40.47.10">
    <property type="match status" value="1"/>
</dbReference>
<feature type="domain" description="Ketosynthase family 3 (KS3)" evidence="3">
    <location>
        <begin position="33"/>
        <end position="444"/>
    </location>
</feature>
<dbReference type="Gene3D" id="3.90.180.10">
    <property type="entry name" value="Medium-chain alcohol dehydrogenases, catalytic domain"/>
    <property type="match status" value="1"/>
</dbReference>
<dbReference type="Gene3D" id="3.40.50.1820">
    <property type="entry name" value="alpha/beta hydrolase"/>
    <property type="match status" value="1"/>
</dbReference>
<dbReference type="InterPro" id="IPR016036">
    <property type="entry name" value="Malonyl_transacylase_ACP-bd"/>
</dbReference>
<dbReference type="Gene3D" id="3.30.70.3290">
    <property type="match status" value="1"/>
</dbReference>
<dbReference type="InterPro" id="IPR011032">
    <property type="entry name" value="GroES-like_sf"/>
</dbReference>
<comment type="caution">
    <text evidence="4">The sequence shown here is derived from an EMBL/GenBank/DDBJ whole genome shotgun (WGS) entry which is preliminary data.</text>
</comment>
<dbReference type="Pfam" id="PF00109">
    <property type="entry name" value="ketoacyl-synt"/>
    <property type="match status" value="1"/>
</dbReference>
<name>A0AAD7YDK1_MYTSE</name>
<dbReference type="CDD" id="cd05195">
    <property type="entry name" value="enoyl_red"/>
    <property type="match status" value="1"/>
</dbReference>
<dbReference type="InterPro" id="IPR029058">
    <property type="entry name" value="AB_hydrolase_fold"/>
</dbReference>
<gene>
    <name evidence="4" type="ORF">PYW07_008653</name>
</gene>
<dbReference type="SMART" id="SM00829">
    <property type="entry name" value="PKS_ER"/>
    <property type="match status" value="1"/>
</dbReference>
<dbReference type="GO" id="GO:0016491">
    <property type="term" value="F:oxidoreductase activity"/>
    <property type="evidence" value="ECO:0007669"/>
    <property type="project" value="InterPro"/>
</dbReference>
<keyword evidence="5" id="KW-1185">Reference proteome</keyword>
<dbReference type="SUPFAM" id="SSF53901">
    <property type="entry name" value="Thiolase-like"/>
    <property type="match status" value="2"/>
</dbReference>
<organism evidence="4 5">
    <name type="scientific">Mythimna separata</name>
    <name type="common">Oriental armyworm</name>
    <name type="synonym">Pseudaletia separata</name>
    <dbReference type="NCBI Taxonomy" id="271217"/>
    <lineage>
        <taxon>Eukaryota</taxon>
        <taxon>Metazoa</taxon>
        <taxon>Ecdysozoa</taxon>
        <taxon>Arthropoda</taxon>
        <taxon>Hexapoda</taxon>
        <taxon>Insecta</taxon>
        <taxon>Pterygota</taxon>
        <taxon>Neoptera</taxon>
        <taxon>Endopterygota</taxon>
        <taxon>Lepidoptera</taxon>
        <taxon>Glossata</taxon>
        <taxon>Ditrysia</taxon>
        <taxon>Noctuoidea</taxon>
        <taxon>Noctuidae</taxon>
        <taxon>Noctuinae</taxon>
        <taxon>Hadenini</taxon>
        <taxon>Mythimna</taxon>
    </lineage>
</organism>
<dbReference type="GO" id="GO:0004312">
    <property type="term" value="F:fatty acid synthase activity"/>
    <property type="evidence" value="ECO:0007669"/>
    <property type="project" value="TreeGrafter"/>
</dbReference>
<dbReference type="InterPro" id="IPR016039">
    <property type="entry name" value="Thiolase-like"/>
</dbReference>
<dbReference type="InterPro" id="IPR050091">
    <property type="entry name" value="PKS_NRPS_Biosynth_Enz"/>
</dbReference>
<dbReference type="SUPFAM" id="SSF53474">
    <property type="entry name" value="alpha/beta-Hydrolases"/>
    <property type="match status" value="1"/>
</dbReference>
<dbReference type="EMBL" id="JARGEI010000022">
    <property type="protein sequence ID" value="KAJ8711411.1"/>
    <property type="molecule type" value="Genomic_DNA"/>
</dbReference>
<dbReference type="GO" id="GO:0006633">
    <property type="term" value="P:fatty acid biosynthetic process"/>
    <property type="evidence" value="ECO:0007669"/>
    <property type="project" value="TreeGrafter"/>
</dbReference>
<evidence type="ECO:0000313" key="4">
    <source>
        <dbReference type="EMBL" id="KAJ8711411.1"/>
    </source>
</evidence>
<proteinExistence type="predicted"/>
<accession>A0AAD7YDK1</accession>
<dbReference type="Pfam" id="PF08659">
    <property type="entry name" value="KR"/>
    <property type="match status" value="1"/>
</dbReference>
<dbReference type="CDD" id="cd00833">
    <property type="entry name" value="PKS"/>
    <property type="match status" value="1"/>
</dbReference>
<dbReference type="PANTHER" id="PTHR43775">
    <property type="entry name" value="FATTY ACID SYNTHASE"/>
    <property type="match status" value="1"/>
</dbReference>
<evidence type="ECO:0000259" key="3">
    <source>
        <dbReference type="PROSITE" id="PS52004"/>
    </source>
</evidence>
<dbReference type="Gene3D" id="3.40.366.10">
    <property type="entry name" value="Malonyl-Coenzyme A Acyl Carrier Protein, domain 2"/>
    <property type="match status" value="1"/>
</dbReference>
<dbReference type="InterPro" id="IPR016035">
    <property type="entry name" value="Acyl_Trfase/lysoPLipase"/>
</dbReference>
<dbReference type="Pfam" id="PF00698">
    <property type="entry name" value="Acyl_transf_1"/>
    <property type="match status" value="1"/>
</dbReference>
<dbReference type="InterPro" id="IPR020841">
    <property type="entry name" value="PKS_Beta-ketoAc_synthase_dom"/>
</dbReference>
<evidence type="ECO:0000256" key="2">
    <source>
        <dbReference type="ARBA" id="ARBA00023268"/>
    </source>
</evidence>
<dbReference type="InterPro" id="IPR014031">
    <property type="entry name" value="Ketoacyl_synth_C"/>
</dbReference>
<dbReference type="SMART" id="SM00825">
    <property type="entry name" value="PKS_KS"/>
    <property type="match status" value="1"/>
</dbReference>
<dbReference type="InterPro" id="IPR042104">
    <property type="entry name" value="PKS_dehydratase_sf"/>
</dbReference>
<dbReference type="InterPro" id="IPR001227">
    <property type="entry name" value="Ac_transferase_dom_sf"/>
</dbReference>
<dbReference type="SMART" id="SM00827">
    <property type="entry name" value="PKS_AT"/>
    <property type="match status" value="1"/>
</dbReference>
<dbReference type="Gene3D" id="3.10.129.110">
    <property type="entry name" value="Polyketide synthase dehydratase"/>
    <property type="match status" value="1"/>
</dbReference>
<dbReference type="InterPro" id="IPR014043">
    <property type="entry name" value="Acyl_transferase_dom"/>
</dbReference>
<dbReference type="SUPFAM" id="SSF51735">
    <property type="entry name" value="NAD(P)-binding Rossmann-fold domains"/>
    <property type="match status" value="1"/>
</dbReference>
<protein>
    <recommendedName>
        <fullName evidence="3">Ketosynthase family 3 (KS3) domain-containing protein</fullName>
    </recommendedName>
</protein>
<evidence type="ECO:0000313" key="5">
    <source>
        <dbReference type="Proteomes" id="UP001231518"/>
    </source>
</evidence>
<keyword evidence="1" id="KW-0521">NADP</keyword>
<dbReference type="SUPFAM" id="SSF52151">
    <property type="entry name" value="FabD/lysophospholipase-like"/>
    <property type="match status" value="1"/>
</dbReference>
<dbReference type="InterPro" id="IPR020843">
    <property type="entry name" value="ER"/>
</dbReference>
<dbReference type="InterPro" id="IPR032821">
    <property type="entry name" value="PKS_assoc"/>
</dbReference>
<dbReference type="Pfam" id="PF02801">
    <property type="entry name" value="Ketoacyl-synt_C"/>
    <property type="match status" value="1"/>
</dbReference>
<dbReference type="Proteomes" id="UP001231518">
    <property type="component" value="Chromosome 21"/>
</dbReference>
<evidence type="ECO:0000256" key="1">
    <source>
        <dbReference type="ARBA" id="ARBA00022857"/>
    </source>
</evidence>
<dbReference type="SUPFAM" id="SSF50129">
    <property type="entry name" value="GroES-like"/>
    <property type="match status" value="1"/>
</dbReference>
<dbReference type="PANTHER" id="PTHR43775:SF23">
    <property type="entry name" value="FATTY ACID SYNTHASE 3"/>
    <property type="match status" value="1"/>
</dbReference>
<reference evidence="4" key="1">
    <citation type="submission" date="2023-03" db="EMBL/GenBank/DDBJ databases">
        <title>Chromosome-level genomes of two armyworms, Mythimna separata and Mythimna loreyi, provide insights into the biosynthesis and reception of sex pheromones.</title>
        <authorList>
            <person name="Zhao H."/>
        </authorList>
    </citation>
    <scope>NUCLEOTIDE SEQUENCE</scope>
    <source>
        <strain evidence="4">BeijingLab</strain>
        <tissue evidence="4">Pupa</tissue>
    </source>
</reference>
<dbReference type="InterPro" id="IPR013149">
    <property type="entry name" value="ADH-like_C"/>
</dbReference>
<dbReference type="InterPro" id="IPR036291">
    <property type="entry name" value="NAD(P)-bd_dom_sf"/>
</dbReference>
<dbReference type="SUPFAM" id="SSF55048">
    <property type="entry name" value="Probable ACP-binding domain of malonyl-CoA ACP transacylase"/>
    <property type="match status" value="1"/>
</dbReference>
<sequence>MAPSPQEHVSTLEITGPTESVLPVEVDSPALDGERIVISGVSGLFPQSHNVKELSDILYNKENPITSEGLRWNYKHPDLALASGMAPDLDLFDAQFFTVYYRLGNYMDPMSRKALEQTYQALYDAGVSPAQLSGKKVAVFVGSSFSNTEKFGIGECTSRHGLGIIGSSKTMYANRISYWLNVKGPSIGIDELDCSFTTALEAAYSTLRRGECEAAIVGGASLILHPHGALHHAKLSATVSKDGNTKSFSQDADGYVLSDTVGVVLLQKAKDAKRVYAELLHVKNEFVSLLTDETGPKFGYSQNPQTTAGFIRQFYKEVQVSPQAVEYVEAYGTGVPDADKYELETIDEVYCKHRQDPLLVGSVTSNIGLTEAASGMAAMTKVLLGYHTGKLAANLHCENPRQDVVALRDGRIRIVNEHQPFNRSYVALNGMSLTGVNSHVLLHGRYKPKDLSRYQSSIPRLVTLSGRQESAIKKIFDNLKSRPIDAEEIALLHNIHGNNISGHLGRGYIILDTNENKETVSLREKSEYFDDPRRPLWFVYSGMGSQWAGMGAQLMRIPVFAAAIERCHKVLAPLGFDIVHIITSSDKTVLENIQNSFVGIAAIQIGLTDVLHELGLKPDGIIGHSVGELACAYADGCLTAEETILCALYRGQVSLNTPLIKGSMAAVGLGYDQVSKLCPPEVDVACHNGPGSSTISGPADAMKAFVAELTAKGVFAKEVPTANIAYHSRYIAVAGPQLLNLLNGVITNPKQRSERWLSTSVPEDRWNELSAQYCSAEYQTNNLLSPVLFEETSRLIPSNAVCVEVAPHGLLQAILKKSMPAESRHVPLTRRGHPDNALFLLEAVGELYMHGYLPQVQALYPKVEFPVSSETPMLSHLVEWNHSEIWKVAKFKSGKTQVAADCQFVKSIHDDEYSYLRGHVVREKLCYPFAAALVSVWDTLAMHSGEKKRQVPVKFSDVHLYAQPTLHDQRPLKLNVTLHRGNGKFEVLSENSKVASGYIHWVMDRNPDQNNDTNMVLSSKDIYQLLQDRDYNYSGEFVSIEAASESLDQAALIWRDNWVTFIDGLLQMNMLRQAHDAVSQPTQIRKLCLDPRTHLQDTYSLNGKTVINAYFSGIHDLTTCGGVTLQNIKYRNLPPISQDSTRVELVVPDKQSTSENISSAVSQQQVGLSNVVTLQSSRIGDLDSLRWVEAAPMQPSDLVVTVHYAGLCASDVKRAIGVTPGDSSLYGMDYSGTTESGERVMGIVHSGSASSVVRAQPELLWPVPAHWSLEDAATVPLAYVHALYCLVIKGRILPGNDVLIHGGTGALGQAAIAVALAYGCRVFTTVSDYRKKEFLKKLYPELKDEHIGNSRDDNFSDNVLMATKGKGCRVVLCCVKGQIKSASLRCISYSGILVDTVQLQDREEFELGMHFMTKERAYVATDLSSIFTQQKSEEMKYLQMMLSEGIGRGYVRPLSRVSYAPHEATRAFRLLAASKHRGRVLLRMQDSVSNIYPRIICNPEESHLMFWDDGVLGVHLAERLVQRGAKKLFIHSTSLNPYQQYKISSWQKLGVEVISLENKVDINNNVTDIIKDATVLGIIEGIFVTVTKEADDENKEKLTTFINSIDAVSRSLWPDLKYFAVVSTVSSVGQDTCIARAKCGFKATSLDVSSLSKASAHDLADAVEQALRSTSSVLLAQPAHPPSPDMLEQLIRLAGISIPQNTNCDATLQELGMADAKIPIISSFLNIAYNISLEEDSISKLTLTKLRELEESASDIVPKNVSGISLFFSNVAKDELLATTDMVVVPTLYKDITLSRDEFDVSKRYLCIVPGMEGHHQRFDVLCEHLKLPALVLQPGLDHPTETVQETAQRYAKTLINKTRVQNNFYLLGYETGVLVALELAAILEDHGLTGTVFCVGGLPEDLQEIIEEQLRDLKTEEQLQDSVIRHMSKLLVGEDIANLDEVLRDANNWSEKVDACVRVLLGRLQHSVQYARGLIEAALVSIKRSRGYVPLVRALNSQLVLLRPASGNTTSSAQELQRYSQRPIAIHQLRTPLSFISNDMEFQAIINRYLDSEIKSEFENNNLCHTYNVLMY</sequence>
<dbReference type="Pfam" id="PF00107">
    <property type="entry name" value="ADH_zinc_N"/>
    <property type="match status" value="1"/>
</dbReference>
<dbReference type="InterPro" id="IPR013968">
    <property type="entry name" value="PKS_KR"/>
</dbReference>
<dbReference type="InterPro" id="IPR014030">
    <property type="entry name" value="Ketoacyl_synth_N"/>
</dbReference>
<keyword evidence="2" id="KW-0511">Multifunctional enzyme</keyword>